<keyword evidence="8" id="KW-1185">Reference proteome</keyword>
<sequence>MRAVTFDGPRQMSFVERPTPGLIDVGDAIVEVRLAAICGTDLHPYRGELKGLPRGAITGHEAVGIVREVGSQVRAIGVGDRVVLSDVIACGTCRACRAGHHYQCDRVGLFGYGTVVGDTAYDGCHADFVRVPFADAVALPVPEALSDEQAIFVGDGLSTGYCAAEAADIEPGDVVVVVGAGPVGLLSMMAARAFGAGLIVAVDPQESRRAAAGALVADIALDAGADIADRLRAATGGGLADACIEAVGNDAALHTALELASPHAVIACIGSHSSAGTPVPLVAMFARELTLRFAVGDPIRVRDRVFQLLENGVIDPLPLISERVPLADVPAAFARFDRGESVKVLIEP</sequence>
<accession>A0A543K593</accession>
<dbReference type="AlphaFoldDB" id="A0A543K593"/>
<dbReference type="InterPro" id="IPR011032">
    <property type="entry name" value="GroES-like_sf"/>
</dbReference>
<dbReference type="EMBL" id="VFPS01000008">
    <property type="protein sequence ID" value="TQM90249.1"/>
    <property type="molecule type" value="Genomic_DNA"/>
</dbReference>
<evidence type="ECO:0000256" key="1">
    <source>
        <dbReference type="ARBA" id="ARBA00001947"/>
    </source>
</evidence>
<name>A0A543K593_9MICO</name>
<dbReference type="PANTHER" id="PTHR42813:SF2">
    <property type="entry name" value="DEHYDROGENASE, ZINC-CONTAINING, PUTATIVE (AFU_ORTHOLOGUE AFUA_2G02810)-RELATED"/>
    <property type="match status" value="1"/>
</dbReference>
<organism evidence="7 8">
    <name type="scientific">Microbacterium lacticum</name>
    <dbReference type="NCBI Taxonomy" id="33885"/>
    <lineage>
        <taxon>Bacteria</taxon>
        <taxon>Bacillati</taxon>
        <taxon>Actinomycetota</taxon>
        <taxon>Actinomycetes</taxon>
        <taxon>Micrococcales</taxon>
        <taxon>Microbacteriaceae</taxon>
        <taxon>Microbacterium</taxon>
    </lineage>
</organism>
<gene>
    <name evidence="7" type="ORF">FHX68_3053</name>
</gene>
<dbReference type="Pfam" id="PF08240">
    <property type="entry name" value="ADH_N"/>
    <property type="match status" value="1"/>
</dbReference>
<dbReference type="PROSITE" id="PS00059">
    <property type="entry name" value="ADH_ZINC"/>
    <property type="match status" value="1"/>
</dbReference>
<evidence type="ECO:0000256" key="4">
    <source>
        <dbReference type="ARBA" id="ARBA00023002"/>
    </source>
</evidence>
<proteinExistence type="inferred from homology"/>
<dbReference type="InterPro" id="IPR013154">
    <property type="entry name" value="ADH-like_N"/>
</dbReference>
<dbReference type="GO" id="GO:0016491">
    <property type="term" value="F:oxidoreductase activity"/>
    <property type="evidence" value="ECO:0007669"/>
    <property type="project" value="UniProtKB-KW"/>
</dbReference>
<dbReference type="OrthoDB" id="9797931at2"/>
<evidence type="ECO:0000256" key="5">
    <source>
        <dbReference type="RuleBase" id="RU361277"/>
    </source>
</evidence>
<dbReference type="Gene3D" id="3.40.50.720">
    <property type="entry name" value="NAD(P)-binding Rossmann-like Domain"/>
    <property type="match status" value="1"/>
</dbReference>
<protein>
    <submittedName>
        <fullName evidence="7">Threonine dehydrogenase-like Zn-dependent dehydrogenase</fullName>
    </submittedName>
</protein>
<dbReference type="InterPro" id="IPR020843">
    <property type="entry name" value="ER"/>
</dbReference>
<dbReference type="Pfam" id="PF00107">
    <property type="entry name" value="ADH_zinc_N"/>
    <property type="match status" value="1"/>
</dbReference>
<dbReference type="Proteomes" id="UP000319804">
    <property type="component" value="Unassembled WGS sequence"/>
</dbReference>
<feature type="domain" description="Enoyl reductase (ER)" evidence="6">
    <location>
        <begin position="8"/>
        <end position="346"/>
    </location>
</feature>
<dbReference type="InterPro" id="IPR002328">
    <property type="entry name" value="ADH_Zn_CS"/>
</dbReference>
<dbReference type="SUPFAM" id="SSF51735">
    <property type="entry name" value="NAD(P)-binding Rossmann-fold domains"/>
    <property type="match status" value="1"/>
</dbReference>
<comment type="caution">
    <text evidence="7">The sequence shown here is derived from an EMBL/GenBank/DDBJ whole genome shotgun (WGS) entry which is preliminary data.</text>
</comment>
<keyword evidence="3 5" id="KW-0862">Zinc</keyword>
<dbReference type="InterPro" id="IPR013149">
    <property type="entry name" value="ADH-like_C"/>
</dbReference>
<dbReference type="RefSeq" id="WP_141380399.1">
    <property type="nucleotide sequence ID" value="NZ_BJNA01000022.1"/>
</dbReference>
<evidence type="ECO:0000256" key="3">
    <source>
        <dbReference type="ARBA" id="ARBA00022833"/>
    </source>
</evidence>
<dbReference type="GO" id="GO:0008270">
    <property type="term" value="F:zinc ion binding"/>
    <property type="evidence" value="ECO:0007669"/>
    <property type="project" value="InterPro"/>
</dbReference>
<comment type="cofactor">
    <cofactor evidence="1 5">
        <name>Zn(2+)</name>
        <dbReference type="ChEBI" id="CHEBI:29105"/>
    </cofactor>
</comment>
<evidence type="ECO:0000259" key="6">
    <source>
        <dbReference type="SMART" id="SM00829"/>
    </source>
</evidence>
<dbReference type="Gene3D" id="3.90.180.10">
    <property type="entry name" value="Medium-chain alcohol dehydrogenases, catalytic domain"/>
    <property type="match status" value="1"/>
</dbReference>
<reference evidence="7 8" key="1">
    <citation type="submission" date="2019-06" db="EMBL/GenBank/DDBJ databases">
        <title>Sequencing the genomes of 1000 actinobacteria strains.</title>
        <authorList>
            <person name="Klenk H.-P."/>
        </authorList>
    </citation>
    <scope>NUCLEOTIDE SEQUENCE [LARGE SCALE GENOMIC DNA]</scope>
    <source>
        <strain evidence="7 8">DSM 20427</strain>
    </source>
</reference>
<evidence type="ECO:0000256" key="2">
    <source>
        <dbReference type="ARBA" id="ARBA00022723"/>
    </source>
</evidence>
<dbReference type="PANTHER" id="PTHR42813">
    <property type="entry name" value="ZINC-TYPE ALCOHOL DEHYDROGENASE-LIKE"/>
    <property type="match status" value="1"/>
</dbReference>
<dbReference type="SMART" id="SM00829">
    <property type="entry name" value="PKS_ER"/>
    <property type="match status" value="1"/>
</dbReference>
<keyword evidence="4" id="KW-0560">Oxidoreductase</keyword>
<dbReference type="SUPFAM" id="SSF50129">
    <property type="entry name" value="GroES-like"/>
    <property type="match status" value="1"/>
</dbReference>
<comment type="similarity">
    <text evidence="5">Belongs to the zinc-containing alcohol dehydrogenase family.</text>
</comment>
<evidence type="ECO:0000313" key="8">
    <source>
        <dbReference type="Proteomes" id="UP000319804"/>
    </source>
</evidence>
<keyword evidence="2 5" id="KW-0479">Metal-binding</keyword>
<evidence type="ECO:0000313" key="7">
    <source>
        <dbReference type="EMBL" id="TQM90249.1"/>
    </source>
</evidence>
<dbReference type="InterPro" id="IPR036291">
    <property type="entry name" value="NAD(P)-bd_dom_sf"/>
</dbReference>